<evidence type="ECO:0000256" key="8">
    <source>
        <dbReference type="HAMAP-Rule" id="MF_00972"/>
    </source>
</evidence>
<dbReference type="NCBIfam" id="NF008113">
    <property type="entry name" value="PRK10860.1"/>
    <property type="match status" value="1"/>
</dbReference>
<dbReference type="EC" id="3.5.4.33" evidence="8"/>
<dbReference type="InterPro" id="IPR002125">
    <property type="entry name" value="CMP_dCMP_dom"/>
</dbReference>
<organism evidence="10 11">
    <name type="scientific">Zhongshania borealis</name>
    <dbReference type="NCBI Taxonomy" id="889488"/>
    <lineage>
        <taxon>Bacteria</taxon>
        <taxon>Pseudomonadati</taxon>
        <taxon>Pseudomonadota</taxon>
        <taxon>Gammaproteobacteria</taxon>
        <taxon>Cellvibrionales</taxon>
        <taxon>Spongiibacteraceae</taxon>
        <taxon>Zhongshania</taxon>
    </lineage>
</organism>
<dbReference type="SUPFAM" id="SSF53927">
    <property type="entry name" value="Cytidine deaminase-like"/>
    <property type="match status" value="1"/>
</dbReference>
<dbReference type="PROSITE" id="PS00903">
    <property type="entry name" value="CYT_DCMP_DEAMINASES_1"/>
    <property type="match status" value="1"/>
</dbReference>
<keyword evidence="5 8" id="KW-0378">Hydrolase</keyword>
<feature type="binding site" evidence="8">
    <location>
        <position position="82"/>
    </location>
    <ligand>
        <name>Zn(2+)</name>
        <dbReference type="ChEBI" id="CHEBI:29105"/>
        <note>catalytic</note>
    </ligand>
</feature>
<feature type="binding site" evidence="8">
    <location>
        <position position="112"/>
    </location>
    <ligand>
        <name>Zn(2+)</name>
        <dbReference type="ChEBI" id="CHEBI:29105"/>
        <note>catalytic</note>
    </ligand>
</feature>
<dbReference type="CDD" id="cd01285">
    <property type="entry name" value="nucleoside_deaminase"/>
    <property type="match status" value="1"/>
</dbReference>
<dbReference type="Gene3D" id="3.40.140.10">
    <property type="entry name" value="Cytidine Deaminase, domain 2"/>
    <property type="match status" value="1"/>
</dbReference>
<gene>
    <name evidence="10" type="primary">tadA_1</name>
    <name evidence="8" type="synonym">tadA</name>
    <name evidence="10" type="ORF">GCM10022414_04300</name>
</gene>
<dbReference type="PROSITE" id="PS51747">
    <property type="entry name" value="CYT_DCMP_DEAMINASES_2"/>
    <property type="match status" value="1"/>
</dbReference>
<dbReference type="InterPro" id="IPR016193">
    <property type="entry name" value="Cytidine_deaminase-like"/>
</dbReference>
<comment type="cofactor">
    <cofactor evidence="8">
        <name>Zn(2+)</name>
        <dbReference type="ChEBI" id="CHEBI:29105"/>
    </cofactor>
    <text evidence="8">Binds 1 zinc ion per subunit.</text>
</comment>
<dbReference type="EMBL" id="BAABDM010000001">
    <property type="protein sequence ID" value="GAA4084678.1"/>
    <property type="molecule type" value="Genomic_DNA"/>
</dbReference>
<name>A0ABP7WAL9_9GAMM</name>
<evidence type="ECO:0000256" key="5">
    <source>
        <dbReference type="ARBA" id="ARBA00022801"/>
    </source>
</evidence>
<dbReference type="PANTHER" id="PTHR11079:SF202">
    <property type="entry name" value="TRNA-SPECIFIC ADENOSINE DEAMINASE"/>
    <property type="match status" value="1"/>
</dbReference>
<evidence type="ECO:0000313" key="10">
    <source>
        <dbReference type="EMBL" id="GAA4084678.1"/>
    </source>
</evidence>
<dbReference type="InterPro" id="IPR016192">
    <property type="entry name" value="APOBEC/CMP_deaminase_Zn-bd"/>
</dbReference>
<keyword evidence="6 8" id="KW-0862">Zinc</keyword>
<evidence type="ECO:0000256" key="3">
    <source>
        <dbReference type="ARBA" id="ARBA00022694"/>
    </source>
</evidence>
<dbReference type="PANTHER" id="PTHR11079">
    <property type="entry name" value="CYTOSINE DEAMINASE FAMILY MEMBER"/>
    <property type="match status" value="1"/>
</dbReference>
<comment type="subunit">
    <text evidence="2 8">Homodimer.</text>
</comment>
<comment type="similarity">
    <text evidence="1">Belongs to the cytidine and deoxycytidylate deaminase family. ADAT2 subfamily.</text>
</comment>
<dbReference type="InterPro" id="IPR058535">
    <property type="entry name" value="MafB19-deam"/>
</dbReference>
<dbReference type="Proteomes" id="UP001500392">
    <property type="component" value="Unassembled WGS sequence"/>
</dbReference>
<comment type="function">
    <text evidence="8">Catalyzes the deamination of adenosine to inosine at the wobble position 34 of tRNA(Arg2).</text>
</comment>
<reference evidence="11" key="1">
    <citation type="journal article" date="2019" name="Int. J. Syst. Evol. Microbiol.">
        <title>The Global Catalogue of Microorganisms (GCM) 10K type strain sequencing project: providing services to taxonomists for standard genome sequencing and annotation.</title>
        <authorList>
            <consortium name="The Broad Institute Genomics Platform"/>
            <consortium name="The Broad Institute Genome Sequencing Center for Infectious Disease"/>
            <person name="Wu L."/>
            <person name="Ma J."/>
        </authorList>
    </citation>
    <scope>NUCLEOTIDE SEQUENCE [LARGE SCALE GENOMIC DNA]</scope>
    <source>
        <strain evidence="11">JCM 17304</strain>
    </source>
</reference>
<feature type="domain" description="CMP/dCMP-type deaminase" evidence="9">
    <location>
        <begin position="31"/>
        <end position="140"/>
    </location>
</feature>
<feature type="active site" description="Proton donor" evidence="8">
    <location>
        <position position="84"/>
    </location>
</feature>
<keyword evidence="3 8" id="KW-0819">tRNA processing</keyword>
<evidence type="ECO:0000256" key="1">
    <source>
        <dbReference type="ARBA" id="ARBA00010669"/>
    </source>
</evidence>
<dbReference type="HAMAP" id="MF_00972">
    <property type="entry name" value="tRNA_aden_deaminase"/>
    <property type="match status" value="1"/>
</dbReference>
<comment type="caution">
    <text evidence="10">The sequence shown here is derived from an EMBL/GenBank/DDBJ whole genome shotgun (WGS) entry which is preliminary data.</text>
</comment>
<keyword evidence="4 8" id="KW-0479">Metal-binding</keyword>
<dbReference type="InterPro" id="IPR028883">
    <property type="entry name" value="tRNA_aden_deaminase"/>
</dbReference>
<protein>
    <recommendedName>
        <fullName evidence="8">tRNA-specific adenosine deaminase</fullName>
        <ecNumber evidence="8">3.5.4.33</ecNumber>
    </recommendedName>
</protein>
<keyword evidence="11" id="KW-1185">Reference proteome</keyword>
<evidence type="ECO:0000256" key="2">
    <source>
        <dbReference type="ARBA" id="ARBA00011738"/>
    </source>
</evidence>
<accession>A0ABP7WAL9</accession>
<evidence type="ECO:0000259" key="9">
    <source>
        <dbReference type="PROSITE" id="PS51747"/>
    </source>
</evidence>
<proteinExistence type="inferred from homology"/>
<sequence length="189" mass="20861">MHIIWGETRGGEECWAVSARFFSGVVCMSEFSDEYWMHHALGLAQQADLANEVPVGAIIVKDNELIAEAFNQPISSADPTAHAEIVALRSAAQRLKNYRLPDTTLYVTVEPCAMCAGAIIHSRIQRLVYGAAEPKAGAVCSHLQLFDQPQMNHRVEWLGGVLAGEATAVLQAFFTRRREEKRALKKPTV</sequence>
<feature type="binding site" evidence="8">
    <location>
        <position position="115"/>
    </location>
    <ligand>
        <name>Zn(2+)</name>
        <dbReference type="ChEBI" id="CHEBI:29105"/>
        <note>catalytic</note>
    </ligand>
</feature>
<evidence type="ECO:0000256" key="7">
    <source>
        <dbReference type="ARBA" id="ARBA00048045"/>
    </source>
</evidence>
<dbReference type="Pfam" id="PF14437">
    <property type="entry name" value="MafB19-deam"/>
    <property type="match status" value="1"/>
</dbReference>
<evidence type="ECO:0000256" key="4">
    <source>
        <dbReference type="ARBA" id="ARBA00022723"/>
    </source>
</evidence>
<comment type="catalytic activity">
    <reaction evidence="7 8">
        <text>adenosine(34) in tRNA + H2O + H(+) = inosine(34) in tRNA + NH4(+)</text>
        <dbReference type="Rhea" id="RHEA:43168"/>
        <dbReference type="Rhea" id="RHEA-COMP:10373"/>
        <dbReference type="Rhea" id="RHEA-COMP:10374"/>
        <dbReference type="ChEBI" id="CHEBI:15377"/>
        <dbReference type="ChEBI" id="CHEBI:15378"/>
        <dbReference type="ChEBI" id="CHEBI:28938"/>
        <dbReference type="ChEBI" id="CHEBI:74411"/>
        <dbReference type="ChEBI" id="CHEBI:82852"/>
        <dbReference type="EC" id="3.5.4.33"/>
    </reaction>
</comment>
<evidence type="ECO:0000256" key="6">
    <source>
        <dbReference type="ARBA" id="ARBA00022833"/>
    </source>
</evidence>
<evidence type="ECO:0000313" key="11">
    <source>
        <dbReference type="Proteomes" id="UP001500392"/>
    </source>
</evidence>